<dbReference type="RefSeq" id="XP_043032736.1">
    <property type="nucleotide sequence ID" value="XM_043187671.1"/>
</dbReference>
<dbReference type="OrthoDB" id="3070253at2759"/>
<comment type="caution">
    <text evidence="1">The sequence shown here is derived from an EMBL/GenBank/DDBJ whole genome shotgun (WGS) entry which is preliminary data.</text>
</comment>
<reference evidence="1" key="1">
    <citation type="submission" date="2020-11" db="EMBL/GenBank/DDBJ databases">
        <title>Adaptations for nitrogen fixation in a non-lichenized fungal sporocarp promotes dispersal by wood-feeding termites.</title>
        <authorList>
            <consortium name="DOE Joint Genome Institute"/>
            <person name="Koch R.A."/>
            <person name="Yoon G."/>
            <person name="Arayal U."/>
            <person name="Lail K."/>
            <person name="Amirebrahimi M."/>
            <person name="Labutti K."/>
            <person name="Lipzen A."/>
            <person name="Riley R."/>
            <person name="Barry K."/>
            <person name="Henrissat B."/>
            <person name="Grigoriev I.V."/>
            <person name="Herr J.R."/>
            <person name="Aime M.C."/>
        </authorList>
    </citation>
    <scope>NUCLEOTIDE SEQUENCE</scope>
    <source>
        <strain evidence="1">MCA 3950</strain>
    </source>
</reference>
<name>A0A9P7VEP9_9AGAR</name>
<dbReference type="GeneID" id="66109968"/>
<gene>
    <name evidence="1" type="ORF">BT62DRAFT_939180</name>
</gene>
<sequence length="138" mass="15428">MTILQPTLQCAVLRPRLPLELMDRIVDAISDDVSSLTSCSLSSRQLVHRSRYHLFRAIHFDFIPHQSFNRCENFLEKCQNAAPLVRSLTLSENALQASEPQLLIIFAMMKNLTSLHLVKVDLVGINIILAPSSAGSTN</sequence>
<dbReference type="AlphaFoldDB" id="A0A9P7VEP9"/>
<dbReference type="EMBL" id="MU250605">
    <property type="protein sequence ID" value="KAG7439232.1"/>
    <property type="molecule type" value="Genomic_DNA"/>
</dbReference>
<organism evidence="1 2">
    <name type="scientific">Guyanagaster necrorhizus</name>
    <dbReference type="NCBI Taxonomy" id="856835"/>
    <lineage>
        <taxon>Eukaryota</taxon>
        <taxon>Fungi</taxon>
        <taxon>Dikarya</taxon>
        <taxon>Basidiomycota</taxon>
        <taxon>Agaricomycotina</taxon>
        <taxon>Agaricomycetes</taxon>
        <taxon>Agaricomycetidae</taxon>
        <taxon>Agaricales</taxon>
        <taxon>Marasmiineae</taxon>
        <taxon>Physalacriaceae</taxon>
        <taxon>Guyanagaster</taxon>
    </lineage>
</organism>
<evidence type="ECO:0008006" key="3">
    <source>
        <dbReference type="Google" id="ProtNLM"/>
    </source>
</evidence>
<keyword evidence="2" id="KW-1185">Reference proteome</keyword>
<evidence type="ECO:0000313" key="2">
    <source>
        <dbReference type="Proteomes" id="UP000812287"/>
    </source>
</evidence>
<dbReference type="Proteomes" id="UP000812287">
    <property type="component" value="Unassembled WGS sequence"/>
</dbReference>
<accession>A0A9P7VEP9</accession>
<evidence type="ECO:0000313" key="1">
    <source>
        <dbReference type="EMBL" id="KAG7439232.1"/>
    </source>
</evidence>
<proteinExistence type="predicted"/>
<protein>
    <recommendedName>
        <fullName evidence="3">F-box domain-containing protein</fullName>
    </recommendedName>
</protein>